<evidence type="ECO:0000313" key="2">
    <source>
        <dbReference type="Proteomes" id="UP000243515"/>
    </source>
</evidence>
<gene>
    <name evidence="1" type="ORF">Egran_02989</name>
</gene>
<evidence type="ECO:0000313" key="1">
    <source>
        <dbReference type="EMBL" id="OXV09244.1"/>
    </source>
</evidence>
<dbReference type="OrthoDB" id="76567at2759"/>
<keyword evidence="2" id="KW-1185">Reference proteome</keyword>
<dbReference type="AlphaFoldDB" id="A0A232LYU4"/>
<feature type="non-terminal residue" evidence="1">
    <location>
        <position position="1"/>
    </location>
</feature>
<organism evidence="1 2">
    <name type="scientific">Elaphomyces granulatus</name>
    <dbReference type="NCBI Taxonomy" id="519963"/>
    <lineage>
        <taxon>Eukaryota</taxon>
        <taxon>Fungi</taxon>
        <taxon>Dikarya</taxon>
        <taxon>Ascomycota</taxon>
        <taxon>Pezizomycotina</taxon>
        <taxon>Eurotiomycetes</taxon>
        <taxon>Eurotiomycetidae</taxon>
        <taxon>Eurotiales</taxon>
        <taxon>Elaphomycetaceae</taxon>
        <taxon>Elaphomyces</taxon>
    </lineage>
</organism>
<sequence>IENFQGPYTASRKEPDLLLRHNTEDLPSFVIESGWTESLPRLHADMRLWLIGGQPEVQVVIVLRWSKLTGNPTERIKGIFEVWERNSTNMPYLKQEGIIFPVPLNAALDIIPITRAQLFGPGHVLAGRNPTDVWNLRIDNLRTWTRLAIAKWVIYLHDNTLELLKVVVREAGRFVNV</sequence>
<dbReference type="EMBL" id="NPHW01003631">
    <property type="protein sequence ID" value="OXV09244.1"/>
    <property type="molecule type" value="Genomic_DNA"/>
</dbReference>
<dbReference type="Proteomes" id="UP000243515">
    <property type="component" value="Unassembled WGS sequence"/>
</dbReference>
<comment type="caution">
    <text evidence="1">The sequence shown here is derived from an EMBL/GenBank/DDBJ whole genome shotgun (WGS) entry which is preliminary data.</text>
</comment>
<accession>A0A232LYU4</accession>
<reference evidence="1 2" key="1">
    <citation type="journal article" date="2015" name="Environ. Microbiol.">
        <title>Metagenome sequence of Elaphomyces granulatus from sporocarp tissue reveals Ascomycota ectomycorrhizal fingerprints of genome expansion and a Proteobacteria-rich microbiome.</title>
        <authorList>
            <person name="Quandt C.A."/>
            <person name="Kohler A."/>
            <person name="Hesse C.N."/>
            <person name="Sharpton T.J."/>
            <person name="Martin F."/>
            <person name="Spatafora J.W."/>
        </authorList>
    </citation>
    <scope>NUCLEOTIDE SEQUENCE [LARGE SCALE GENOMIC DNA]</scope>
    <source>
        <strain evidence="1 2">OSC145934</strain>
    </source>
</reference>
<protein>
    <submittedName>
        <fullName evidence="1">Uncharacterized protein</fullName>
    </submittedName>
</protein>
<proteinExistence type="predicted"/>
<name>A0A232LYU4_9EURO</name>